<dbReference type="InterPro" id="IPR002180">
    <property type="entry name" value="LS/RS"/>
</dbReference>
<dbReference type="GO" id="GO:0005829">
    <property type="term" value="C:cytosol"/>
    <property type="evidence" value="ECO:0007669"/>
    <property type="project" value="TreeGrafter"/>
</dbReference>
<reference evidence="8 9" key="1">
    <citation type="submission" date="2019-06" db="EMBL/GenBank/DDBJ databases">
        <title>Whole genome shotgun sequence of Acetobacter orleanensis NBRC 13752.</title>
        <authorList>
            <person name="Hosoyama A."/>
            <person name="Uohara A."/>
            <person name="Ohji S."/>
            <person name="Ichikawa N."/>
        </authorList>
    </citation>
    <scope>NUCLEOTIDE SEQUENCE [LARGE SCALE GENOMIC DNA]</scope>
    <source>
        <strain evidence="8 9">NBRC 13752</strain>
    </source>
</reference>
<feature type="active site" description="Proton donor" evidence="7">
    <location>
        <position position="93"/>
    </location>
</feature>
<dbReference type="UniPathway" id="UPA00275">
    <property type="reaction ID" value="UER00404"/>
</dbReference>
<dbReference type="GO" id="GO:0009231">
    <property type="term" value="P:riboflavin biosynthetic process"/>
    <property type="evidence" value="ECO:0007669"/>
    <property type="project" value="UniProtKB-UniRule"/>
</dbReference>
<comment type="function">
    <text evidence="7">Catalyzes the formation of 6,7-dimethyl-8-ribityllumazine by condensation of 5-amino-6-(D-ribitylamino)uracil with 3,4-dihydroxy-2-butanone 4-phosphate. This is the penultimate step in the biosynthesis of riboflavin.</text>
</comment>
<dbReference type="NCBIfam" id="TIGR00114">
    <property type="entry name" value="lumazine-synth"/>
    <property type="match status" value="1"/>
</dbReference>
<feature type="binding site" evidence="7">
    <location>
        <begin position="61"/>
        <end position="63"/>
    </location>
    <ligand>
        <name>5-amino-6-(D-ribitylamino)uracil</name>
        <dbReference type="ChEBI" id="CHEBI:15934"/>
    </ligand>
</feature>
<sequence>MSTRNPVSLPNLNLTPMPRLALIVSRFNEEVTGGLRDGALAWLGEHGITVAEGDVFAAPGAFEMPLLAQTLAKTGKFEGVICLGCVIKGDTAHFEFISLGTTVGLMQASLATETPIAFGVLTTYTDEQATVRSRDDVHNKGREAAAACVESLALLRQIRV</sequence>
<dbReference type="GO" id="GO:0000906">
    <property type="term" value="F:6,7-dimethyl-8-ribityllumazine synthase activity"/>
    <property type="evidence" value="ECO:0007669"/>
    <property type="project" value="UniProtKB-UniRule"/>
</dbReference>
<comment type="similarity">
    <text evidence="2 7">Belongs to the DMRL synthase family.</text>
</comment>
<evidence type="ECO:0000256" key="6">
    <source>
        <dbReference type="ARBA" id="ARBA00048785"/>
    </source>
</evidence>
<dbReference type="GO" id="GO:0009349">
    <property type="term" value="C:riboflavin synthase complex"/>
    <property type="evidence" value="ECO:0007669"/>
    <property type="project" value="UniProtKB-UniRule"/>
</dbReference>
<dbReference type="OrthoDB" id="9809709at2"/>
<name>A0A4Y3TQQ5_9PROT</name>
<dbReference type="EC" id="2.5.1.78" evidence="3 7"/>
<comment type="pathway">
    <text evidence="1 7">Cofactor biosynthesis; riboflavin biosynthesis; riboflavin from 2-hydroxy-3-oxobutyl phosphate and 5-amino-6-(D-ribitylamino)uracil: step 1/2.</text>
</comment>
<gene>
    <name evidence="7 8" type="primary">ribH</name>
    <name evidence="8" type="ORF">AOR01nite_22560</name>
</gene>
<dbReference type="Gene3D" id="3.40.50.960">
    <property type="entry name" value="Lumazine/riboflavin synthase"/>
    <property type="match status" value="1"/>
</dbReference>
<feature type="binding site" evidence="7">
    <location>
        <begin position="85"/>
        <end position="87"/>
    </location>
    <ligand>
        <name>5-amino-6-(D-ribitylamino)uracil</name>
        <dbReference type="ChEBI" id="CHEBI:15934"/>
    </ligand>
</feature>
<keyword evidence="5 7" id="KW-0808">Transferase</keyword>
<protein>
    <recommendedName>
        <fullName evidence="3 7">6,7-dimethyl-8-ribityllumazine synthase</fullName>
        <shortName evidence="7">DMRL synthase</shortName>
        <shortName evidence="7">LS</shortName>
        <shortName evidence="7">Lumazine synthase</shortName>
        <ecNumber evidence="3 7">2.5.1.78</ecNumber>
    </recommendedName>
</protein>
<dbReference type="PANTHER" id="PTHR21058">
    <property type="entry name" value="6,7-DIMETHYL-8-RIBITYLLUMAZINE SYNTHASE DMRL SYNTHASE LUMAZINE SYNTHASE"/>
    <property type="match status" value="1"/>
</dbReference>
<dbReference type="InterPro" id="IPR036467">
    <property type="entry name" value="LS/RS_sf"/>
</dbReference>
<keyword evidence="4 7" id="KW-0686">Riboflavin biosynthesis</keyword>
<dbReference type="EMBL" id="BJMU01000018">
    <property type="protein sequence ID" value="GEB83779.1"/>
    <property type="molecule type" value="Genomic_DNA"/>
</dbReference>
<dbReference type="STRING" id="104099.AD949_02510"/>
<feature type="binding site" evidence="7">
    <location>
        <begin position="90"/>
        <end position="91"/>
    </location>
    <ligand>
        <name>(2S)-2-hydroxy-3-oxobutyl phosphate</name>
        <dbReference type="ChEBI" id="CHEBI:58830"/>
    </ligand>
</feature>
<evidence type="ECO:0000256" key="4">
    <source>
        <dbReference type="ARBA" id="ARBA00022619"/>
    </source>
</evidence>
<dbReference type="AlphaFoldDB" id="A0A4Y3TQQ5"/>
<keyword evidence="9" id="KW-1185">Reference proteome</keyword>
<dbReference type="Proteomes" id="UP000317617">
    <property type="component" value="Unassembled WGS sequence"/>
</dbReference>
<accession>A0A4Y3TQQ5</accession>
<feature type="binding site" evidence="7">
    <location>
        <position position="118"/>
    </location>
    <ligand>
        <name>5-amino-6-(D-ribitylamino)uracil</name>
        <dbReference type="ChEBI" id="CHEBI:15934"/>
    </ligand>
</feature>
<dbReference type="CDD" id="cd09209">
    <property type="entry name" value="Lumazine_synthase-I"/>
    <property type="match status" value="1"/>
</dbReference>
<organism evidence="8 9">
    <name type="scientific">Acetobacter orleanensis</name>
    <dbReference type="NCBI Taxonomy" id="104099"/>
    <lineage>
        <taxon>Bacteria</taxon>
        <taxon>Pseudomonadati</taxon>
        <taxon>Pseudomonadota</taxon>
        <taxon>Alphaproteobacteria</taxon>
        <taxon>Acetobacterales</taxon>
        <taxon>Acetobacteraceae</taxon>
        <taxon>Acetobacter</taxon>
    </lineage>
</organism>
<evidence type="ECO:0000256" key="7">
    <source>
        <dbReference type="HAMAP-Rule" id="MF_00178"/>
    </source>
</evidence>
<evidence type="ECO:0000256" key="2">
    <source>
        <dbReference type="ARBA" id="ARBA00007424"/>
    </source>
</evidence>
<feature type="binding site" evidence="7">
    <location>
        <position position="132"/>
    </location>
    <ligand>
        <name>(2S)-2-hydroxy-3-oxobutyl phosphate</name>
        <dbReference type="ChEBI" id="CHEBI:58830"/>
    </ligand>
</feature>
<evidence type="ECO:0000256" key="3">
    <source>
        <dbReference type="ARBA" id="ARBA00012664"/>
    </source>
</evidence>
<evidence type="ECO:0000256" key="1">
    <source>
        <dbReference type="ARBA" id="ARBA00004917"/>
    </source>
</evidence>
<feature type="binding site" evidence="7">
    <location>
        <position position="27"/>
    </location>
    <ligand>
        <name>5-amino-6-(D-ribitylamino)uracil</name>
        <dbReference type="ChEBI" id="CHEBI:15934"/>
    </ligand>
</feature>
<dbReference type="RefSeq" id="WP_048835119.1">
    <property type="nucleotide sequence ID" value="NZ_BJMU01000018.1"/>
</dbReference>
<dbReference type="PANTHER" id="PTHR21058:SF0">
    <property type="entry name" value="6,7-DIMETHYL-8-RIBITYLLUMAZINE SYNTHASE"/>
    <property type="match status" value="1"/>
</dbReference>
<proteinExistence type="inferred from homology"/>
<dbReference type="SUPFAM" id="SSF52121">
    <property type="entry name" value="Lumazine synthase"/>
    <property type="match status" value="1"/>
</dbReference>
<comment type="caution">
    <text evidence="8">The sequence shown here is derived from an EMBL/GenBank/DDBJ whole genome shotgun (WGS) entry which is preliminary data.</text>
</comment>
<dbReference type="InterPro" id="IPR034964">
    <property type="entry name" value="LS"/>
</dbReference>
<evidence type="ECO:0000313" key="8">
    <source>
        <dbReference type="EMBL" id="GEB83779.1"/>
    </source>
</evidence>
<dbReference type="Pfam" id="PF00885">
    <property type="entry name" value="DMRL_synthase"/>
    <property type="match status" value="1"/>
</dbReference>
<comment type="catalytic activity">
    <reaction evidence="6 7">
        <text>(2S)-2-hydroxy-3-oxobutyl phosphate + 5-amino-6-(D-ribitylamino)uracil = 6,7-dimethyl-8-(1-D-ribityl)lumazine + phosphate + 2 H2O + H(+)</text>
        <dbReference type="Rhea" id="RHEA:26152"/>
        <dbReference type="ChEBI" id="CHEBI:15377"/>
        <dbReference type="ChEBI" id="CHEBI:15378"/>
        <dbReference type="ChEBI" id="CHEBI:15934"/>
        <dbReference type="ChEBI" id="CHEBI:43474"/>
        <dbReference type="ChEBI" id="CHEBI:58201"/>
        <dbReference type="ChEBI" id="CHEBI:58830"/>
        <dbReference type="EC" id="2.5.1.78"/>
    </reaction>
</comment>
<dbReference type="HAMAP" id="MF_00178">
    <property type="entry name" value="Lumazine_synth"/>
    <property type="match status" value="1"/>
</dbReference>
<evidence type="ECO:0000313" key="9">
    <source>
        <dbReference type="Proteomes" id="UP000317617"/>
    </source>
</evidence>
<evidence type="ECO:0000256" key="5">
    <source>
        <dbReference type="ARBA" id="ARBA00022679"/>
    </source>
</evidence>